<accession>A0A1W6CZ64</accession>
<evidence type="ECO:0000259" key="2">
    <source>
        <dbReference type="PROSITE" id="PS50943"/>
    </source>
</evidence>
<reference evidence="3 4" key="1">
    <citation type="submission" date="2017-03" db="EMBL/GenBank/DDBJ databases">
        <title>Genome sequence of Paracoccus contaminans isolated from a water microcosm.</title>
        <authorList>
            <person name="Aurass P."/>
            <person name="Karste S."/>
            <person name="Trost E."/>
            <person name="Glaeser S.P."/>
            <person name="Kaempfer P."/>
            <person name="Flieger A."/>
        </authorList>
    </citation>
    <scope>NUCLEOTIDE SEQUENCE [LARGE SCALE GENOMIC DNA]</scope>
    <source>
        <strain evidence="4">RKI 16-01929T\LMG 29738T\CCM 8701T\CIP 111112T</strain>
    </source>
</reference>
<feature type="region of interest" description="Disordered" evidence="1">
    <location>
        <begin position="939"/>
        <end position="961"/>
    </location>
</feature>
<dbReference type="EMBL" id="CP020612">
    <property type="protein sequence ID" value="ARJ70069.1"/>
    <property type="molecule type" value="Genomic_DNA"/>
</dbReference>
<dbReference type="REBASE" id="198759">
    <property type="entry name" value="PcoRK1ORF10930P"/>
</dbReference>
<name>A0A1W6CZ64_9RHOB</name>
<organism evidence="3 4">
    <name type="scientific">Paracoccus contaminans</name>
    <dbReference type="NCBI Taxonomy" id="1945662"/>
    <lineage>
        <taxon>Bacteria</taxon>
        <taxon>Pseudomonadati</taxon>
        <taxon>Pseudomonadota</taxon>
        <taxon>Alphaproteobacteria</taxon>
        <taxon>Rhodobacterales</taxon>
        <taxon>Paracoccaceae</taxon>
        <taxon>Paracoccus</taxon>
    </lineage>
</organism>
<dbReference type="SMART" id="SM00530">
    <property type="entry name" value="HTH_XRE"/>
    <property type="match status" value="1"/>
</dbReference>
<dbReference type="SUPFAM" id="SSF52540">
    <property type="entry name" value="P-loop containing nucleoside triphosphate hydrolases"/>
    <property type="match status" value="1"/>
</dbReference>
<keyword evidence="4" id="KW-1185">Reference proteome</keyword>
<dbReference type="InterPro" id="IPR027417">
    <property type="entry name" value="P-loop_NTPase"/>
</dbReference>
<evidence type="ECO:0000256" key="1">
    <source>
        <dbReference type="SAM" id="MobiDB-lite"/>
    </source>
</evidence>
<dbReference type="GO" id="GO:0003677">
    <property type="term" value="F:DNA binding"/>
    <property type="evidence" value="ECO:0007669"/>
    <property type="project" value="InterPro"/>
</dbReference>
<gene>
    <name evidence="3" type="ORF">B0A89_10935</name>
</gene>
<dbReference type="Pfam" id="PF10593">
    <property type="entry name" value="Z1"/>
    <property type="match status" value="1"/>
</dbReference>
<dbReference type="Gene3D" id="1.10.260.40">
    <property type="entry name" value="lambda repressor-like DNA-binding domains"/>
    <property type="match status" value="1"/>
</dbReference>
<dbReference type="Gene3D" id="3.40.50.300">
    <property type="entry name" value="P-loop containing nucleotide triphosphate hydrolases"/>
    <property type="match status" value="1"/>
</dbReference>
<dbReference type="Proteomes" id="UP000193017">
    <property type="component" value="Chromosome"/>
</dbReference>
<feature type="domain" description="HTH cro/C1-type" evidence="2">
    <location>
        <begin position="24"/>
        <end position="79"/>
    </location>
</feature>
<proteinExistence type="predicted"/>
<protein>
    <recommendedName>
        <fullName evidence="2">HTH cro/C1-type domain-containing protein</fullName>
    </recommendedName>
</protein>
<dbReference type="CDD" id="cd00093">
    <property type="entry name" value="HTH_XRE"/>
    <property type="match status" value="1"/>
</dbReference>
<dbReference type="InterPro" id="IPR010982">
    <property type="entry name" value="Lambda_DNA-bd_dom_sf"/>
</dbReference>
<dbReference type="SUPFAM" id="SSF47413">
    <property type="entry name" value="lambda repressor-like DNA-binding domains"/>
    <property type="match status" value="1"/>
</dbReference>
<dbReference type="InterPro" id="IPR001387">
    <property type="entry name" value="Cro/C1-type_HTH"/>
</dbReference>
<dbReference type="OrthoDB" id="436461at2"/>
<dbReference type="Pfam" id="PF01381">
    <property type="entry name" value="HTH_3"/>
    <property type="match status" value="1"/>
</dbReference>
<sequence>MSLRLRPHSLPDHRGEPMSLSSLLKDLRVQSGQSLQQVAEKVGSSKAYLSELERGVAKNPGIDLLKALAHNYGVSVATLIGEADAAPLPPPVAGQVEAWVSNIRKEQAAGLDLETAANEARASFERLLGPLDPQHEANWKAAVSELEAAFERKIEYLGNYSLRKPRRPHWYDGPRAGDLHWPKLEAFLLSRKGWSKETVASIDATSTEVVSLLENPAQSEFRGRGLVVGYVQSGKTANMEAVIAKAVDAGYRFVIILTGMTNSLRTQTQDRIESDLVERNKYGWHSHTTSDSDFRKPASKWFSIMDPVQIAAVKKNVAPLEALLGTIEKTPPTHRARMPVLIVDDECDQAGVNATGSQYNMTAINALIRKILAALPKVQYVGYTATPFANVLINPEKPTGGLDDLYPEDFITSLPKPEGYFGPESLFGRDPIDADDEKPEESGLDMIRGVDDAEVALVRPPSAKDRFTFEPGIPKSLDKALSYFVLATAARYVRGQSRQHSSMLVHTTVYTHPHHALADKIAAWQNGLAKKISKGDEKTFDRLERLWLEEVAKVDAGRFGLAPTSFSALRPELEKVLDDIAIVVENSDSETRLDYASGPKKYIVVGGSVLARGLTIEGLVVSYFVRSSNQYDTLLQMGRWFGYRPGYEDLPRIWMTDDLRTSFRDLATVEAEIRADIQQYRKREVTPADFSIRVRRIPGLAITAAKKMYAAKACDVSFSGEHIQTIRFPHRDEDFLRHNWEAAAELVDAAASQGIKPARRGRLIEGVSFDLAMKFLETYRSDQRDLISGKLLEYIRLEASRADQPYETWNIAIVETGGTRRSVEPLGAFGNVGLVNRARLKGLTRDGLADIKALMSRDDVLMDVTGSPDDRSWDSVKEFRQALVGDRVPLLLLYAIDEASVPRSEKLREPLGAVRDMLGIGLVLPERGAKTSYVRVPINQDDGDEEDVQADIDGDAGQAAK</sequence>
<dbReference type="PROSITE" id="PS50943">
    <property type="entry name" value="HTH_CROC1"/>
    <property type="match status" value="1"/>
</dbReference>
<dbReference type="STRING" id="1945662.B0A89_10935"/>
<dbReference type="KEGG" id="pcon:B0A89_10935"/>
<evidence type="ECO:0000313" key="4">
    <source>
        <dbReference type="Proteomes" id="UP000193017"/>
    </source>
</evidence>
<dbReference type="AlphaFoldDB" id="A0A1W6CZ64"/>
<evidence type="ECO:0000313" key="3">
    <source>
        <dbReference type="EMBL" id="ARJ70069.1"/>
    </source>
</evidence>
<dbReference type="InterPro" id="IPR018310">
    <property type="entry name" value="Put_endonuclease_Z1-dom"/>
</dbReference>
<feature type="compositionally biased region" description="Acidic residues" evidence="1">
    <location>
        <begin position="941"/>
        <end position="954"/>
    </location>
</feature>